<dbReference type="CDD" id="cd06222">
    <property type="entry name" value="RNase_H_like"/>
    <property type="match status" value="1"/>
</dbReference>
<name>A0A843XJM6_COLES</name>
<dbReference type="InterPro" id="IPR036397">
    <property type="entry name" value="RNaseH_sf"/>
</dbReference>
<dbReference type="InterPro" id="IPR044730">
    <property type="entry name" value="RNase_H-like_dom_plant"/>
</dbReference>
<dbReference type="InterPro" id="IPR002156">
    <property type="entry name" value="RNaseH_domain"/>
</dbReference>
<dbReference type="Pfam" id="PF13456">
    <property type="entry name" value="RVT_3"/>
    <property type="match status" value="1"/>
</dbReference>
<dbReference type="OrthoDB" id="1250017at2759"/>
<dbReference type="EMBL" id="NMUH01009258">
    <property type="protein sequence ID" value="MQM19844.1"/>
    <property type="molecule type" value="Genomic_DNA"/>
</dbReference>
<evidence type="ECO:0000259" key="1">
    <source>
        <dbReference type="Pfam" id="PF13456"/>
    </source>
</evidence>
<dbReference type="PANTHER" id="PTHR47723">
    <property type="entry name" value="OS05G0353850 PROTEIN"/>
    <property type="match status" value="1"/>
</dbReference>
<sequence>MSLAVKQIWNIHHGTSLWSVYARKHFYTNFDRLPGIPKQICMDVNHMLQKNTRWIYGKGDRIDVLKDIWWGDHPLENMLQVPFKCEGITLQEVVPDNSHPIRLVLPDSIFQGVQLNVEEDKCVWAASPNGIFSVKFAYNLVRNAGVPHPALTKMWLQTFNPRASLFCWKVLNRAVPIDSRIMDCGIPLASRCHCCASPSVEDLNQIFINSSPAGKIWRWFLPLISNKIYLHSNITARIWAFILQANVQSSIGIISLYGIMLILWELWKCRCAARYDAKKIRVYDIISKIKINMSIALSNTSFKMVPMPAELDILQKYGFGPHVSTKHLKFIRWIPPIQNFCLNVDGAAKGSVGTCGGGGCIRDKNGFVLAAFVHYYGEGNSLIVETRALCDGLRQAASLGIALYSLALVQSIKQRRCSSWPTYRWWCIARDMLHDQAAQITHAFRETNRLADQLANHAIASRRNDYFWRSCSLPPSCKGSLMLDRS</sequence>
<protein>
    <recommendedName>
        <fullName evidence="5">RNase H type-1 domain-containing protein</fullName>
    </recommendedName>
</protein>
<feature type="domain" description="Reverse transcriptase zinc-binding" evidence="2">
    <location>
        <begin position="132"/>
        <end position="217"/>
    </location>
</feature>
<dbReference type="InterPro" id="IPR053151">
    <property type="entry name" value="RNase_H-like"/>
</dbReference>
<evidence type="ECO:0008006" key="5">
    <source>
        <dbReference type="Google" id="ProtNLM"/>
    </source>
</evidence>
<dbReference type="InterPro" id="IPR026960">
    <property type="entry name" value="RVT-Znf"/>
</dbReference>
<feature type="non-terminal residue" evidence="3">
    <location>
        <position position="1"/>
    </location>
</feature>
<proteinExistence type="predicted"/>
<dbReference type="Proteomes" id="UP000652761">
    <property type="component" value="Unassembled WGS sequence"/>
</dbReference>
<evidence type="ECO:0000259" key="2">
    <source>
        <dbReference type="Pfam" id="PF13966"/>
    </source>
</evidence>
<dbReference type="AlphaFoldDB" id="A0A843XJM6"/>
<accession>A0A843XJM6</accession>
<gene>
    <name evidence="3" type="ORF">Taro_052857</name>
</gene>
<dbReference type="Gene3D" id="3.30.420.10">
    <property type="entry name" value="Ribonuclease H-like superfamily/Ribonuclease H"/>
    <property type="match status" value="1"/>
</dbReference>
<organism evidence="3 4">
    <name type="scientific">Colocasia esculenta</name>
    <name type="common">Wild taro</name>
    <name type="synonym">Arum esculentum</name>
    <dbReference type="NCBI Taxonomy" id="4460"/>
    <lineage>
        <taxon>Eukaryota</taxon>
        <taxon>Viridiplantae</taxon>
        <taxon>Streptophyta</taxon>
        <taxon>Embryophyta</taxon>
        <taxon>Tracheophyta</taxon>
        <taxon>Spermatophyta</taxon>
        <taxon>Magnoliopsida</taxon>
        <taxon>Liliopsida</taxon>
        <taxon>Araceae</taxon>
        <taxon>Aroideae</taxon>
        <taxon>Colocasieae</taxon>
        <taxon>Colocasia</taxon>
    </lineage>
</organism>
<dbReference type="InterPro" id="IPR012337">
    <property type="entry name" value="RNaseH-like_sf"/>
</dbReference>
<evidence type="ECO:0000313" key="3">
    <source>
        <dbReference type="EMBL" id="MQM19844.1"/>
    </source>
</evidence>
<evidence type="ECO:0000313" key="4">
    <source>
        <dbReference type="Proteomes" id="UP000652761"/>
    </source>
</evidence>
<comment type="caution">
    <text evidence="3">The sequence shown here is derived from an EMBL/GenBank/DDBJ whole genome shotgun (WGS) entry which is preliminary data.</text>
</comment>
<feature type="domain" description="RNase H type-1" evidence="1">
    <location>
        <begin position="343"/>
        <end position="458"/>
    </location>
</feature>
<reference evidence="3" key="1">
    <citation type="submission" date="2017-07" db="EMBL/GenBank/DDBJ databases">
        <title>Taro Niue Genome Assembly and Annotation.</title>
        <authorList>
            <person name="Atibalentja N."/>
            <person name="Keating K."/>
            <person name="Fields C.J."/>
        </authorList>
    </citation>
    <scope>NUCLEOTIDE SEQUENCE</scope>
    <source>
        <strain evidence="3">Niue_2</strain>
        <tissue evidence="3">Leaf</tissue>
    </source>
</reference>
<keyword evidence="4" id="KW-1185">Reference proteome</keyword>
<dbReference type="PANTHER" id="PTHR47723:SF19">
    <property type="entry name" value="POLYNUCLEOTIDYL TRANSFERASE, RIBONUCLEASE H-LIKE SUPERFAMILY PROTEIN"/>
    <property type="match status" value="1"/>
</dbReference>
<dbReference type="Pfam" id="PF13966">
    <property type="entry name" value="zf-RVT"/>
    <property type="match status" value="1"/>
</dbReference>
<dbReference type="SUPFAM" id="SSF53098">
    <property type="entry name" value="Ribonuclease H-like"/>
    <property type="match status" value="1"/>
</dbReference>
<dbReference type="GO" id="GO:0003676">
    <property type="term" value="F:nucleic acid binding"/>
    <property type="evidence" value="ECO:0007669"/>
    <property type="project" value="InterPro"/>
</dbReference>
<dbReference type="GO" id="GO:0004523">
    <property type="term" value="F:RNA-DNA hybrid ribonuclease activity"/>
    <property type="evidence" value="ECO:0007669"/>
    <property type="project" value="InterPro"/>
</dbReference>